<sequence>MVKDIDQGKIDWLLTQAYTKMRHRQYKGSLALLEGLRVLAPDHPEVYRMLSYTLLQADQPEECLQMVDKYLQYLPSAADDEEIRWIEARARLRLDKTANGAQQGETSD</sequence>
<organism evidence="1 2">
    <name type="scientific">Kistimonas scapharcae</name>
    <dbReference type="NCBI Taxonomy" id="1036133"/>
    <lineage>
        <taxon>Bacteria</taxon>
        <taxon>Pseudomonadati</taxon>
        <taxon>Pseudomonadota</taxon>
        <taxon>Gammaproteobacteria</taxon>
        <taxon>Oceanospirillales</taxon>
        <taxon>Endozoicomonadaceae</taxon>
        <taxon>Kistimonas</taxon>
    </lineage>
</organism>
<evidence type="ECO:0000313" key="2">
    <source>
        <dbReference type="Proteomes" id="UP001500604"/>
    </source>
</evidence>
<dbReference type="RefSeq" id="WP_345196990.1">
    <property type="nucleotide sequence ID" value="NZ_BAABFL010000418.1"/>
</dbReference>
<dbReference type="Gene3D" id="1.25.40.10">
    <property type="entry name" value="Tetratricopeptide repeat domain"/>
    <property type="match status" value="1"/>
</dbReference>
<evidence type="ECO:0008006" key="3">
    <source>
        <dbReference type="Google" id="ProtNLM"/>
    </source>
</evidence>
<dbReference type="InterPro" id="IPR011990">
    <property type="entry name" value="TPR-like_helical_dom_sf"/>
</dbReference>
<dbReference type="SUPFAM" id="SSF48452">
    <property type="entry name" value="TPR-like"/>
    <property type="match status" value="1"/>
</dbReference>
<name>A0ABP8V426_9GAMM</name>
<reference evidence="2" key="1">
    <citation type="journal article" date="2019" name="Int. J. Syst. Evol. Microbiol.">
        <title>The Global Catalogue of Microorganisms (GCM) 10K type strain sequencing project: providing services to taxonomists for standard genome sequencing and annotation.</title>
        <authorList>
            <consortium name="The Broad Institute Genomics Platform"/>
            <consortium name="The Broad Institute Genome Sequencing Center for Infectious Disease"/>
            <person name="Wu L."/>
            <person name="Ma J."/>
        </authorList>
    </citation>
    <scope>NUCLEOTIDE SEQUENCE [LARGE SCALE GENOMIC DNA]</scope>
    <source>
        <strain evidence="2">JCM 17805</strain>
    </source>
</reference>
<gene>
    <name evidence="1" type="ORF">GCM10023116_30370</name>
</gene>
<proteinExistence type="predicted"/>
<dbReference type="Proteomes" id="UP001500604">
    <property type="component" value="Unassembled WGS sequence"/>
</dbReference>
<dbReference type="EMBL" id="BAABFL010000418">
    <property type="protein sequence ID" value="GAA4650754.1"/>
    <property type="molecule type" value="Genomic_DNA"/>
</dbReference>
<comment type="caution">
    <text evidence="1">The sequence shown here is derived from an EMBL/GenBank/DDBJ whole genome shotgun (WGS) entry which is preliminary data.</text>
</comment>
<protein>
    <recommendedName>
        <fullName evidence="3">Tetratricopeptide repeat protein</fullName>
    </recommendedName>
</protein>
<accession>A0ABP8V426</accession>
<evidence type="ECO:0000313" key="1">
    <source>
        <dbReference type="EMBL" id="GAA4650754.1"/>
    </source>
</evidence>
<keyword evidence="2" id="KW-1185">Reference proteome</keyword>